<sequence>MIQGFDSKGGIVPRKVGTPERKSHDLISSFKTDSKMRKWNEKGLVLNQKGRNSEQKTYGKFATLKMNRILN</sequence>
<dbReference type="KEGG" id="laj:A0128_02060"/>
<organism evidence="2 3">
    <name type="scientific">Leptospira tipperaryensis</name>
    <dbReference type="NCBI Taxonomy" id="2564040"/>
    <lineage>
        <taxon>Bacteria</taxon>
        <taxon>Pseudomonadati</taxon>
        <taxon>Spirochaetota</taxon>
        <taxon>Spirochaetia</taxon>
        <taxon>Leptospirales</taxon>
        <taxon>Leptospiraceae</taxon>
        <taxon>Leptospira</taxon>
    </lineage>
</organism>
<proteinExistence type="predicted"/>
<gene>
    <name evidence="2" type="ORF">A0128_02060</name>
</gene>
<evidence type="ECO:0000256" key="1">
    <source>
        <dbReference type="SAM" id="MobiDB-lite"/>
    </source>
</evidence>
<dbReference type="AlphaFoldDB" id="A0A1D7UT18"/>
<keyword evidence="3" id="KW-1185">Reference proteome</keyword>
<dbReference type="Proteomes" id="UP000094197">
    <property type="component" value="Chromosome 1"/>
</dbReference>
<accession>A0A1D7UT18</accession>
<evidence type="ECO:0000313" key="2">
    <source>
        <dbReference type="EMBL" id="AOP32760.1"/>
    </source>
</evidence>
<dbReference type="EMBL" id="CP015217">
    <property type="protein sequence ID" value="AOP32760.1"/>
    <property type="molecule type" value="Genomic_DNA"/>
</dbReference>
<protein>
    <submittedName>
        <fullName evidence="2">Uncharacterized protein</fullName>
    </submittedName>
</protein>
<feature type="region of interest" description="Disordered" evidence="1">
    <location>
        <begin position="1"/>
        <end position="23"/>
    </location>
</feature>
<reference evidence="2 3" key="1">
    <citation type="submission" date="2016-04" db="EMBL/GenBank/DDBJ databases">
        <title>Complete genome seqeunce of Leptospira alstonii serovar Room22.</title>
        <authorList>
            <person name="Nally J.E."/>
            <person name="Bayles D.O."/>
            <person name="Hurley D."/>
            <person name="Fanning S."/>
            <person name="McMahon B.J."/>
            <person name="Arent Z."/>
        </authorList>
    </citation>
    <scope>NUCLEOTIDE SEQUENCE [LARGE SCALE GENOMIC DNA]</scope>
    <source>
        <strain evidence="2 3">GWTS #1</strain>
    </source>
</reference>
<evidence type="ECO:0000313" key="3">
    <source>
        <dbReference type="Proteomes" id="UP000094197"/>
    </source>
</evidence>
<name>A0A1D7UT18_9LEPT</name>